<feature type="domain" description="DUF4042" evidence="2">
    <location>
        <begin position="399"/>
        <end position="454"/>
    </location>
</feature>
<accession>A0A8X8AJU5</accession>
<evidence type="ECO:0000259" key="2">
    <source>
        <dbReference type="Pfam" id="PF13251"/>
    </source>
</evidence>
<dbReference type="Pfam" id="PF13251">
    <property type="entry name" value="DUF4042"/>
    <property type="match status" value="2"/>
</dbReference>
<dbReference type="PANTHER" id="PTHR13366">
    <property type="entry name" value="MALARIA ANTIGEN-RELATED"/>
    <property type="match status" value="1"/>
</dbReference>
<dbReference type="PANTHER" id="PTHR13366:SF0">
    <property type="entry name" value="HEAT REPEAT-CONTAINING PROTEIN 6"/>
    <property type="match status" value="1"/>
</dbReference>
<evidence type="ECO:0000313" key="3">
    <source>
        <dbReference type="EMBL" id="KAG6790753.1"/>
    </source>
</evidence>
<proteinExistence type="predicted"/>
<evidence type="ECO:0000256" key="1">
    <source>
        <dbReference type="SAM" id="MobiDB-lite"/>
    </source>
</evidence>
<comment type="caution">
    <text evidence="3">The sequence shown here is derived from an EMBL/GenBank/DDBJ whole genome shotgun (WGS) entry which is preliminary data.</text>
</comment>
<gene>
    <name evidence="3" type="ORF">POTOM_006918</name>
</gene>
<dbReference type="Proteomes" id="UP000886885">
    <property type="component" value="Chromosome 1D"/>
</dbReference>
<dbReference type="EMBL" id="JAAWWB010000002">
    <property type="protein sequence ID" value="KAG6790753.1"/>
    <property type="molecule type" value="Genomic_DNA"/>
</dbReference>
<reference evidence="3" key="1">
    <citation type="journal article" date="2020" name="bioRxiv">
        <title>Hybrid origin of Populus tomentosa Carr. identified through genome sequencing and phylogenomic analysis.</title>
        <authorList>
            <person name="An X."/>
            <person name="Gao K."/>
            <person name="Chen Z."/>
            <person name="Li J."/>
            <person name="Yang X."/>
            <person name="Yang X."/>
            <person name="Zhou J."/>
            <person name="Guo T."/>
            <person name="Zhao T."/>
            <person name="Huang S."/>
            <person name="Miao D."/>
            <person name="Khan W.U."/>
            <person name="Rao P."/>
            <person name="Ye M."/>
            <person name="Lei B."/>
            <person name="Liao W."/>
            <person name="Wang J."/>
            <person name="Ji L."/>
            <person name="Li Y."/>
            <person name="Guo B."/>
            <person name="Mustafa N.S."/>
            <person name="Li S."/>
            <person name="Yun Q."/>
            <person name="Keller S.R."/>
            <person name="Mao J."/>
            <person name="Zhang R."/>
            <person name="Strauss S.H."/>
        </authorList>
    </citation>
    <scope>NUCLEOTIDE SEQUENCE</scope>
    <source>
        <strain evidence="3">GM15</strain>
        <tissue evidence="3">Leaf</tissue>
    </source>
</reference>
<feature type="domain" description="DUF4042" evidence="2">
    <location>
        <begin position="500"/>
        <end position="600"/>
    </location>
</feature>
<dbReference type="OrthoDB" id="422637at2759"/>
<protein>
    <recommendedName>
        <fullName evidence="2">DUF4042 domain-containing protein</fullName>
    </recommendedName>
</protein>
<feature type="compositionally biased region" description="Basic and acidic residues" evidence="1">
    <location>
        <begin position="864"/>
        <end position="876"/>
    </location>
</feature>
<evidence type="ECO:0000313" key="4">
    <source>
        <dbReference type="Proteomes" id="UP000886885"/>
    </source>
</evidence>
<keyword evidence="4" id="KW-1185">Reference proteome</keyword>
<feature type="region of interest" description="Disordered" evidence="1">
    <location>
        <begin position="855"/>
        <end position="876"/>
    </location>
</feature>
<organism evidence="3 4">
    <name type="scientific">Populus tomentosa</name>
    <name type="common">Chinese white poplar</name>
    <dbReference type="NCBI Taxonomy" id="118781"/>
    <lineage>
        <taxon>Eukaryota</taxon>
        <taxon>Viridiplantae</taxon>
        <taxon>Streptophyta</taxon>
        <taxon>Embryophyta</taxon>
        <taxon>Tracheophyta</taxon>
        <taxon>Spermatophyta</taxon>
        <taxon>Magnoliopsida</taxon>
        <taxon>eudicotyledons</taxon>
        <taxon>Gunneridae</taxon>
        <taxon>Pentapetalae</taxon>
        <taxon>rosids</taxon>
        <taxon>fabids</taxon>
        <taxon>Malpighiales</taxon>
        <taxon>Salicaceae</taxon>
        <taxon>Saliceae</taxon>
        <taxon>Populus</taxon>
    </lineage>
</organism>
<dbReference type="InterPro" id="IPR025283">
    <property type="entry name" value="DUF4042"/>
</dbReference>
<sequence>MATPSPSASPPQTPIIRTWRTAFLTLRDETLTSRSPKSESKSLPQLLHDLLFSSPTVLSAASDLPSHEITSDLIFLLELVANSSQDITSVYPHISHLVYDVCQRQRVSLQLNSNSWSVTLDSYAKMLQLFFGKAGTANASLAVECIETVRYFVSEYQQKCLLSDNVQLVKFLLRIVDCSHAQLVSSSYSSGNQRSAGATGKGVSKYSSLWEVYTAVFAMLGEVFEKVGSSLSADVWQSTIEVLRKVMDALAINNSLSEDIVMSRFYSSLLNCLHLVLVDPKGSLHDHVSGFVAALRLFFIYGINSRQQFTASPAVNKEKELSLASLKLNSKEPVRKDNTPYRPPHLRKKDSVYTKQLKAQDSLCLSDHESCATDFMSSDSDCSDSDVSGKDTDGIQSSKVRVAAIVCIQDLCQADPKSFTAQWTMLLPTNDVLQQRKFEATLMTCLLFDPYLKVLFNVNFCWSYTCFSFLLLFSDWGMRIKMRDGDGKSMQTHVVNWKLYHKVRIASASTMVVMLDGPASVFLQVAEYKESTKWGSFMALSSSLGRILMQLHTGILHLIQRETHSRLLASVFKILMLLISSTPLFKPDNRFVSTLYPKVNLFVVKIVIYSILTHGVKNYGLYSRMPKELLPRAIASLLEKAENGFPFKSNQTGLLASTISCLTAAFSTSPSSPQVKQMLLEEISTDIPIFLIVSVTGDRPVDISVIGLKLSVHITVLPLPGAVEAEKRSGVIFTIFRLSEQLTNPTICFETLQTLRAVIHSYPNIASACWERVSIIVSKILRAASLEAPMRTWKGHAGDTVGFIGEKIVTAAIKVLDECLRAISGFKGTEDILDDKLLDTPFTSDFVRMKKVSSAPSYEPESAEDTKDEQKTYHSGSEHWAEAIEKHIPMTSRHTSSMVRTATITCFAGITSSVFFSLAKEKQEFIVSSLINAVNDGVPSVRSAACRGIGVISCFLQVPLSAEILDKFIHAVEINTRDPLVSVRITASWALANICDSLRHCIDEFPFKKYTGALAGYQSGSNTNPQLVAFLTERALRLTEDGDKIKSNAVRALGNLSRFVKYTNSSGVHDKPVGYLDSSSNKIEMLSESSSLQHASNYRYPTSLGDSHLLEKMVQAFLSCVTTGNVKVQWNVCHALSNLFLNETLRLQDMDWAPSVFSVLLLLLRDSSNFKIRIQAAAALTVPALAFDYGNSFSDVVQGLEHILENLGSDQISAPSNFKYRVALEKQVTATMLHVLGLASSTDHQPLKDFLVKFIYETLQIFTSNLVCFTQKAPFLEEWLKGLCSSLGETSTESEAGSSIEDQKKHMISKAIQSLIEVYESRNHQSVAQKFEELSNRIQL</sequence>
<name>A0A8X8AJU5_POPTO</name>
<dbReference type="InterPro" id="IPR052107">
    <property type="entry name" value="HEAT6"/>
</dbReference>